<comment type="caution">
    <text evidence="4">The sequence shown here is derived from an EMBL/GenBank/DDBJ whole genome shotgun (WGS) entry which is preliminary data.</text>
</comment>
<dbReference type="InterPro" id="IPR049874">
    <property type="entry name" value="ROK_cs"/>
</dbReference>
<feature type="domain" description="HTH crp-type" evidence="3">
    <location>
        <begin position="1"/>
        <end position="45"/>
    </location>
</feature>
<proteinExistence type="inferred from homology"/>
<dbReference type="Gene3D" id="1.10.10.10">
    <property type="entry name" value="Winged helix-like DNA-binding domain superfamily/Winged helix DNA-binding domain"/>
    <property type="match status" value="1"/>
</dbReference>
<organism evidence="4 5">
    <name type="scientific">Actinoplanes palleronii</name>
    <dbReference type="NCBI Taxonomy" id="113570"/>
    <lineage>
        <taxon>Bacteria</taxon>
        <taxon>Bacillati</taxon>
        <taxon>Actinomycetota</taxon>
        <taxon>Actinomycetes</taxon>
        <taxon>Micromonosporales</taxon>
        <taxon>Micromonosporaceae</taxon>
        <taxon>Actinoplanes</taxon>
    </lineage>
</organism>
<keyword evidence="5" id="KW-1185">Reference proteome</keyword>
<dbReference type="InterPro" id="IPR012318">
    <property type="entry name" value="HTH_CRP"/>
</dbReference>
<evidence type="ECO:0000256" key="2">
    <source>
        <dbReference type="SAM" id="MobiDB-lite"/>
    </source>
</evidence>
<accession>A0ABQ4BKX9</accession>
<dbReference type="InterPro" id="IPR043129">
    <property type="entry name" value="ATPase_NBD"/>
</dbReference>
<dbReference type="PROSITE" id="PS51063">
    <property type="entry name" value="HTH_CRP_2"/>
    <property type="match status" value="1"/>
</dbReference>
<comment type="similarity">
    <text evidence="1">Belongs to the ROK (NagC/XylR) family.</text>
</comment>
<dbReference type="SUPFAM" id="SSF53067">
    <property type="entry name" value="Actin-like ATPase domain"/>
    <property type="match status" value="2"/>
</dbReference>
<dbReference type="SUPFAM" id="SSF46785">
    <property type="entry name" value="Winged helix' DNA-binding domain"/>
    <property type="match status" value="1"/>
</dbReference>
<dbReference type="Proteomes" id="UP000624709">
    <property type="component" value="Unassembled WGS sequence"/>
</dbReference>
<name>A0ABQ4BKX9_9ACTN</name>
<feature type="compositionally biased region" description="Low complexity" evidence="2">
    <location>
        <begin position="142"/>
        <end position="154"/>
    </location>
</feature>
<evidence type="ECO:0000259" key="3">
    <source>
        <dbReference type="PROSITE" id="PS51063"/>
    </source>
</evidence>
<evidence type="ECO:0000313" key="5">
    <source>
        <dbReference type="Proteomes" id="UP000624709"/>
    </source>
</evidence>
<dbReference type="Gene3D" id="3.30.420.40">
    <property type="match status" value="2"/>
</dbReference>
<reference evidence="4 5" key="1">
    <citation type="submission" date="2021-01" db="EMBL/GenBank/DDBJ databases">
        <title>Whole genome shotgun sequence of Actinoplanes palleronii NBRC 14916.</title>
        <authorList>
            <person name="Komaki H."/>
            <person name="Tamura T."/>
        </authorList>
    </citation>
    <scope>NUCLEOTIDE SEQUENCE [LARGE SCALE GENOMIC DNA]</scope>
    <source>
        <strain evidence="4 5">NBRC 14916</strain>
    </source>
</reference>
<evidence type="ECO:0000313" key="4">
    <source>
        <dbReference type="EMBL" id="GIE71332.1"/>
    </source>
</evidence>
<evidence type="ECO:0000256" key="1">
    <source>
        <dbReference type="ARBA" id="ARBA00006479"/>
    </source>
</evidence>
<dbReference type="InterPro" id="IPR036390">
    <property type="entry name" value="WH_DNA-bd_sf"/>
</dbReference>
<dbReference type="EMBL" id="BOMS01000123">
    <property type="protein sequence ID" value="GIE71332.1"/>
    <property type="molecule type" value="Genomic_DNA"/>
</dbReference>
<feature type="region of interest" description="Disordered" evidence="2">
    <location>
        <begin position="121"/>
        <end position="162"/>
    </location>
</feature>
<sequence length="429" mass="43858">MAISRVELAELTGLTQPSISNIVRDLIADGIIHEVGSADSVLGRRRKLIAISPANRFGVGFNLGPDTVTCVAIDLTGGVVGREVVPRLPDEIWRADRLAERFDAFTDGLALPRDRIEGLAIVMPAPGPGGADRPQPGGGQTQPGQAQPGQAPGAAGPGLSQGAGLGLPQAAAGLGLSQAAAGLGLSQAAAGLGDDSAEVRTELEKRLGVSVLVENDAAAAALGEFWSRRVSREQAFGCIYLSTGIGAGFVFGGALYRGASFGAGELGHVSIDYAGRSCPCGNLGCVEQYASMRAIVLAAREHPGLRSRLPLDGSESSAYDAVARAAVNGDQDAYQVLDQAAERLSAAATSMVNLLDLGRLVLTGPGVARAGSIFARRLRGHLERTAHSRRRHGVTVELSAQPRDAAGIGAAALVVQASVAPGHTPGQTA</sequence>
<dbReference type="PANTHER" id="PTHR18964:SF173">
    <property type="entry name" value="GLUCOKINASE"/>
    <property type="match status" value="1"/>
</dbReference>
<dbReference type="PANTHER" id="PTHR18964">
    <property type="entry name" value="ROK (REPRESSOR, ORF, KINASE) FAMILY"/>
    <property type="match status" value="1"/>
</dbReference>
<protein>
    <recommendedName>
        <fullName evidence="3">HTH crp-type domain-containing protein</fullName>
    </recommendedName>
</protein>
<dbReference type="InterPro" id="IPR036388">
    <property type="entry name" value="WH-like_DNA-bd_sf"/>
</dbReference>
<dbReference type="PROSITE" id="PS01125">
    <property type="entry name" value="ROK"/>
    <property type="match status" value="1"/>
</dbReference>
<dbReference type="InterPro" id="IPR000600">
    <property type="entry name" value="ROK"/>
</dbReference>
<dbReference type="Pfam" id="PF00480">
    <property type="entry name" value="ROK"/>
    <property type="match status" value="1"/>
</dbReference>
<gene>
    <name evidence="4" type="ORF">Apa02nite_074400</name>
</gene>